<dbReference type="AlphaFoldDB" id="A0A840C8C1"/>
<feature type="domain" description="ISXO2-like transposase" evidence="1">
    <location>
        <begin position="139"/>
        <end position="291"/>
    </location>
</feature>
<dbReference type="InterPro" id="IPR053164">
    <property type="entry name" value="IS1016-like_transposase"/>
</dbReference>
<name>A0A840C8C1_9RHOB</name>
<proteinExistence type="predicted"/>
<dbReference type="Pfam" id="PF12760">
    <property type="entry name" value="Zn_ribbon_IS1595"/>
    <property type="match status" value="1"/>
</dbReference>
<evidence type="ECO:0000313" key="3">
    <source>
        <dbReference type="Proteomes" id="UP000585681"/>
    </source>
</evidence>
<dbReference type="InterPro" id="IPR024442">
    <property type="entry name" value="Transposase_Zn_ribbon"/>
</dbReference>
<organism evidence="2 3">
    <name type="scientific">Actibacterium naphthalenivorans</name>
    <dbReference type="NCBI Taxonomy" id="1614693"/>
    <lineage>
        <taxon>Bacteria</taxon>
        <taxon>Pseudomonadati</taxon>
        <taxon>Pseudomonadota</taxon>
        <taxon>Alphaproteobacteria</taxon>
        <taxon>Rhodobacterales</taxon>
        <taxon>Roseobacteraceae</taxon>
        <taxon>Actibacterium</taxon>
    </lineage>
</organism>
<dbReference type="Proteomes" id="UP000585681">
    <property type="component" value="Unassembled WGS sequence"/>
</dbReference>
<sequence>MSVLSAPYMHDEAAAFAHVEAMLWADGPVCPHCGVVDRAYRLDGVRTKPSKKNPEGKERYGLWKCRECRKQFTVRKGTIFEESHLPLHLWLQAIHLMVSSKKGISSHQLHRVLGITYKSAWFLTHRIRECMRSGDLATPMGSGGGTVEVDETFIGNDRTKKPHGEKKGRGYAHKHKMLTLVDRQTKQARSIIVDDLKAATLVPILRENIAAEAVVYTDEAGQYKKLADEFAGHDFTRHGAGEYVRREAPEVHTNTVEGFYSIFKRGMKGVYQHCGKQHLHRYAAEFDFRYNNRKANGVEDVERGEIALRAVVGRRLTYRRADAEVRAV</sequence>
<dbReference type="InterPro" id="IPR024445">
    <property type="entry name" value="Tnp_ISXO2-like"/>
</dbReference>
<evidence type="ECO:0000259" key="1">
    <source>
        <dbReference type="SMART" id="SM01126"/>
    </source>
</evidence>
<evidence type="ECO:0000313" key="2">
    <source>
        <dbReference type="EMBL" id="MBB4020282.1"/>
    </source>
</evidence>
<dbReference type="Pfam" id="PF12762">
    <property type="entry name" value="DDE_Tnp_IS1595"/>
    <property type="match status" value="1"/>
</dbReference>
<dbReference type="PANTHER" id="PTHR47163:SF2">
    <property type="entry name" value="SI:DKEY-17M8.2"/>
    <property type="match status" value="1"/>
</dbReference>
<dbReference type="SMART" id="SM01126">
    <property type="entry name" value="DDE_Tnp_IS1595"/>
    <property type="match status" value="1"/>
</dbReference>
<dbReference type="PANTHER" id="PTHR47163">
    <property type="entry name" value="DDE_TNP_IS1595 DOMAIN-CONTAINING PROTEIN"/>
    <property type="match status" value="1"/>
</dbReference>
<reference evidence="2 3" key="1">
    <citation type="submission" date="2020-08" db="EMBL/GenBank/DDBJ databases">
        <title>Genomic Encyclopedia of Type Strains, Phase IV (KMG-IV): sequencing the most valuable type-strain genomes for metagenomic binning, comparative biology and taxonomic classification.</title>
        <authorList>
            <person name="Goeker M."/>
        </authorList>
    </citation>
    <scope>NUCLEOTIDE SEQUENCE [LARGE SCALE GENOMIC DNA]</scope>
    <source>
        <strain evidence="2 3">DSM 105040</strain>
    </source>
</reference>
<comment type="caution">
    <text evidence="2">The sequence shown here is derived from an EMBL/GenBank/DDBJ whole genome shotgun (WGS) entry which is preliminary data.</text>
</comment>
<dbReference type="RefSeq" id="WP_054538553.1">
    <property type="nucleotide sequence ID" value="NZ_JACIEQ010000001.1"/>
</dbReference>
<gene>
    <name evidence="2" type="ORF">GGR17_000073</name>
</gene>
<keyword evidence="3" id="KW-1185">Reference proteome</keyword>
<protein>
    <submittedName>
        <fullName evidence="2">Transposase-like protein</fullName>
    </submittedName>
</protein>
<accession>A0A840C8C1</accession>
<dbReference type="EMBL" id="JACIEQ010000001">
    <property type="protein sequence ID" value="MBB4020282.1"/>
    <property type="molecule type" value="Genomic_DNA"/>
</dbReference>
<dbReference type="NCBIfam" id="NF033547">
    <property type="entry name" value="transpos_IS1595"/>
    <property type="match status" value="1"/>
</dbReference>